<organism evidence="1 2">
    <name type="scientific">Clostridium paridis</name>
    <dbReference type="NCBI Taxonomy" id="2803863"/>
    <lineage>
        <taxon>Bacteria</taxon>
        <taxon>Bacillati</taxon>
        <taxon>Bacillota</taxon>
        <taxon>Clostridia</taxon>
        <taxon>Eubacteriales</taxon>
        <taxon>Clostridiaceae</taxon>
        <taxon>Clostridium</taxon>
    </lineage>
</organism>
<sequence>MVSSEILKSLKEKDLSDIEEIKYKKGFLLVKFFYDFDKDELAAAKAYADEEETYESESEEWYKELYLPYLYDIALDNVEEIIDEVMEEEEVEGQFLAYDLDINNPTYGEFVALFNDIDEEKDIEEVMDELGL</sequence>
<dbReference type="Proteomes" id="UP000623681">
    <property type="component" value="Unassembled WGS sequence"/>
</dbReference>
<accession>A0A937FFC8</accession>
<comment type="caution">
    <text evidence="1">The sequence shown here is derived from an EMBL/GenBank/DDBJ whole genome shotgun (WGS) entry which is preliminary data.</text>
</comment>
<gene>
    <name evidence="1" type="ORF">JK634_10970</name>
</gene>
<protein>
    <submittedName>
        <fullName evidence="1">Uncharacterized protein</fullName>
    </submittedName>
</protein>
<evidence type="ECO:0000313" key="2">
    <source>
        <dbReference type="Proteomes" id="UP000623681"/>
    </source>
</evidence>
<proteinExistence type="predicted"/>
<evidence type="ECO:0000313" key="1">
    <source>
        <dbReference type="EMBL" id="MBL4932329.1"/>
    </source>
</evidence>
<dbReference type="EMBL" id="JAESWA010000022">
    <property type="protein sequence ID" value="MBL4932329.1"/>
    <property type="molecule type" value="Genomic_DNA"/>
</dbReference>
<name>A0A937FFC8_9CLOT</name>
<dbReference type="AlphaFoldDB" id="A0A937FFC8"/>
<dbReference type="RefSeq" id="WP_202767693.1">
    <property type="nucleotide sequence ID" value="NZ_JAESWA010000022.1"/>
</dbReference>
<keyword evidence="2" id="KW-1185">Reference proteome</keyword>
<reference evidence="1" key="1">
    <citation type="submission" date="2021-01" db="EMBL/GenBank/DDBJ databases">
        <title>Genome public.</title>
        <authorList>
            <person name="Liu C."/>
            <person name="Sun Q."/>
        </authorList>
    </citation>
    <scope>NUCLEOTIDE SEQUENCE</scope>
    <source>
        <strain evidence="1">YIM B02565</strain>
    </source>
</reference>